<evidence type="ECO:0000313" key="1">
    <source>
        <dbReference type="EMBL" id="NYI42642.1"/>
    </source>
</evidence>
<accession>A0A7Y9ZC42</accession>
<reference evidence="1 2" key="1">
    <citation type="submission" date="2020-07" db="EMBL/GenBank/DDBJ databases">
        <title>Sequencing the genomes of 1000 actinobacteria strains.</title>
        <authorList>
            <person name="Klenk H.-P."/>
        </authorList>
    </citation>
    <scope>NUCLEOTIDE SEQUENCE [LARGE SCALE GENOMIC DNA]</scope>
    <source>
        <strain evidence="1 2">DSM 19970</strain>
    </source>
</reference>
<dbReference type="Proteomes" id="UP000547973">
    <property type="component" value="Unassembled WGS sequence"/>
</dbReference>
<protein>
    <recommendedName>
        <fullName evidence="3">Tetratricopeptide repeat-containing protein</fullName>
    </recommendedName>
</protein>
<proteinExistence type="predicted"/>
<dbReference type="AlphaFoldDB" id="A0A7Y9ZC42"/>
<evidence type="ECO:0000313" key="2">
    <source>
        <dbReference type="Proteomes" id="UP000547973"/>
    </source>
</evidence>
<name>A0A7Y9ZC42_9MICO</name>
<dbReference type="RefSeq" id="WP_062075539.1">
    <property type="nucleotide sequence ID" value="NZ_BBRC01000011.1"/>
</dbReference>
<sequence>MTIEQTRDEVERLRARVASDPRAHELALADQLNLLSIDLAMRGDYDASAKVTIEALKVIAAHIDPLLLPPAEEFRYAGIVVGLASGLLIDDRADDAAGLLDYTIEVHARLAHLAGDAIVQPTFGPPPPPPNPEEQAQQERFRLEMDSLPPRVSPYTDDKPPVPFETPSGAFSRPGRGWRQPADWSFVHWQLLCARARAFAALGEKERALDDAVEALAINLLGTELDYARMVSSADAALKTASLLVEGVEPEEGPLGW</sequence>
<organism evidence="1 2">
    <name type="scientific">Demequina lutea</name>
    <dbReference type="NCBI Taxonomy" id="431489"/>
    <lineage>
        <taxon>Bacteria</taxon>
        <taxon>Bacillati</taxon>
        <taxon>Actinomycetota</taxon>
        <taxon>Actinomycetes</taxon>
        <taxon>Micrococcales</taxon>
        <taxon>Demequinaceae</taxon>
        <taxon>Demequina</taxon>
    </lineage>
</organism>
<gene>
    <name evidence="1" type="ORF">BKA03_002761</name>
</gene>
<dbReference type="EMBL" id="JACBZO010000001">
    <property type="protein sequence ID" value="NYI42642.1"/>
    <property type="molecule type" value="Genomic_DNA"/>
</dbReference>
<keyword evidence="2" id="KW-1185">Reference proteome</keyword>
<comment type="caution">
    <text evidence="1">The sequence shown here is derived from an EMBL/GenBank/DDBJ whole genome shotgun (WGS) entry which is preliminary data.</text>
</comment>
<evidence type="ECO:0008006" key="3">
    <source>
        <dbReference type="Google" id="ProtNLM"/>
    </source>
</evidence>